<sequence length="129" mass="14431">MKGHCHCGAVRWESDGAIAWTCYCHCTDCRRNCASPVTAFFGLPHDSVRWQGDAPRIYTSSEGVERLFCGTCGTQMAYRNARDTVNIHLYTATLEDPASLPPRFHVFHADHLPWLNIQDSLPRYAGTSG</sequence>
<evidence type="ECO:0000256" key="4">
    <source>
        <dbReference type="ARBA" id="ARBA00023239"/>
    </source>
</evidence>
<keyword evidence="2" id="KW-0479">Metal-binding</keyword>
<name>A0A1G6LAV1_9RHOB</name>
<dbReference type="PANTHER" id="PTHR33337">
    <property type="entry name" value="GFA DOMAIN-CONTAINING PROTEIN"/>
    <property type="match status" value="1"/>
</dbReference>
<dbReference type="Proteomes" id="UP000199628">
    <property type="component" value="Unassembled WGS sequence"/>
</dbReference>
<dbReference type="EMBL" id="FMZV01000002">
    <property type="protein sequence ID" value="SDC39885.1"/>
    <property type="molecule type" value="Genomic_DNA"/>
</dbReference>
<keyword evidence="7" id="KW-1185">Reference proteome</keyword>
<organism evidence="6 7">
    <name type="scientific">Ruegeria marina</name>
    <dbReference type="NCBI Taxonomy" id="639004"/>
    <lineage>
        <taxon>Bacteria</taxon>
        <taxon>Pseudomonadati</taxon>
        <taxon>Pseudomonadota</taxon>
        <taxon>Alphaproteobacteria</taxon>
        <taxon>Rhodobacterales</taxon>
        <taxon>Roseobacteraceae</taxon>
        <taxon>Ruegeria</taxon>
    </lineage>
</organism>
<evidence type="ECO:0000259" key="5">
    <source>
        <dbReference type="PROSITE" id="PS51891"/>
    </source>
</evidence>
<evidence type="ECO:0000256" key="3">
    <source>
        <dbReference type="ARBA" id="ARBA00022833"/>
    </source>
</evidence>
<keyword evidence="3" id="KW-0862">Zinc</keyword>
<protein>
    <submittedName>
        <fullName evidence="6">Uncharacterized conserved protein</fullName>
    </submittedName>
</protein>
<dbReference type="GO" id="GO:0016846">
    <property type="term" value="F:carbon-sulfur lyase activity"/>
    <property type="evidence" value="ECO:0007669"/>
    <property type="project" value="InterPro"/>
</dbReference>
<proteinExistence type="inferred from homology"/>
<feature type="domain" description="CENP-V/GFA" evidence="5">
    <location>
        <begin position="1"/>
        <end position="115"/>
    </location>
</feature>
<dbReference type="InterPro" id="IPR006913">
    <property type="entry name" value="CENP-V/GFA"/>
</dbReference>
<dbReference type="InterPro" id="IPR011057">
    <property type="entry name" value="Mss4-like_sf"/>
</dbReference>
<dbReference type="Pfam" id="PF04828">
    <property type="entry name" value="GFA"/>
    <property type="match status" value="1"/>
</dbReference>
<dbReference type="Gene3D" id="3.90.1590.10">
    <property type="entry name" value="glutathione-dependent formaldehyde- activating enzyme (gfa)"/>
    <property type="match status" value="1"/>
</dbReference>
<dbReference type="RefSeq" id="WP_093027689.1">
    <property type="nucleotide sequence ID" value="NZ_FMZV01000002.1"/>
</dbReference>
<comment type="similarity">
    <text evidence="1">Belongs to the Gfa family.</text>
</comment>
<dbReference type="AlphaFoldDB" id="A0A1G6LAV1"/>
<evidence type="ECO:0000313" key="6">
    <source>
        <dbReference type="EMBL" id="SDC39885.1"/>
    </source>
</evidence>
<dbReference type="PANTHER" id="PTHR33337:SF40">
    <property type="entry name" value="CENP-V_GFA DOMAIN-CONTAINING PROTEIN-RELATED"/>
    <property type="match status" value="1"/>
</dbReference>
<keyword evidence="4" id="KW-0456">Lyase</keyword>
<evidence type="ECO:0000313" key="7">
    <source>
        <dbReference type="Proteomes" id="UP000199628"/>
    </source>
</evidence>
<gene>
    <name evidence="6" type="ORF">SAMN04488239_102183</name>
</gene>
<evidence type="ECO:0000256" key="2">
    <source>
        <dbReference type="ARBA" id="ARBA00022723"/>
    </source>
</evidence>
<reference evidence="7" key="1">
    <citation type="submission" date="2016-10" db="EMBL/GenBank/DDBJ databases">
        <authorList>
            <person name="Varghese N."/>
            <person name="Submissions S."/>
        </authorList>
    </citation>
    <scope>NUCLEOTIDE SEQUENCE [LARGE SCALE GENOMIC DNA]</scope>
    <source>
        <strain evidence="7">CGMCC 1.9108</strain>
    </source>
</reference>
<dbReference type="OrthoDB" id="9807246at2"/>
<dbReference type="PROSITE" id="PS51891">
    <property type="entry name" value="CENP_V_GFA"/>
    <property type="match status" value="1"/>
</dbReference>
<evidence type="ECO:0000256" key="1">
    <source>
        <dbReference type="ARBA" id="ARBA00005495"/>
    </source>
</evidence>
<accession>A0A1G6LAV1</accession>
<dbReference type="GO" id="GO:0046872">
    <property type="term" value="F:metal ion binding"/>
    <property type="evidence" value="ECO:0007669"/>
    <property type="project" value="UniProtKB-KW"/>
</dbReference>
<dbReference type="STRING" id="639004.SAMN04488239_102183"/>
<dbReference type="SUPFAM" id="SSF51316">
    <property type="entry name" value="Mss4-like"/>
    <property type="match status" value="1"/>
</dbReference>